<dbReference type="GO" id="GO:0008982">
    <property type="term" value="F:protein-N(PI)-phosphohistidine-sugar phosphotransferase activity"/>
    <property type="evidence" value="ECO:0007669"/>
    <property type="project" value="InterPro"/>
</dbReference>
<dbReference type="KEGG" id="lhs:DLD54_02045"/>
<keyword evidence="3" id="KW-1185">Reference proteome</keyword>
<reference evidence="2" key="1">
    <citation type="submission" date="2021-09" db="EMBL/GenBank/DDBJ databases">
        <title>Lactobacillus species from Apis mellifera, Switzerland.</title>
        <authorList>
            <person name="Pfister J."/>
            <person name="Brown A."/>
            <person name="Neumann P."/>
            <person name="Collaud A."/>
            <person name="Retschnig G."/>
            <person name="Perreten V."/>
        </authorList>
    </citation>
    <scope>NUCLEOTIDE SEQUENCE</scope>
    <source>
        <strain evidence="2">IBH002</strain>
    </source>
</reference>
<dbReference type="RefSeq" id="WP_046326777.1">
    <property type="nucleotide sequence ID" value="NZ_BPOZ01000007.1"/>
</dbReference>
<dbReference type="OrthoDB" id="6505030at2"/>
<protein>
    <submittedName>
        <fullName evidence="2">PTS sugar transporter subunit IIB</fullName>
    </submittedName>
</protein>
<accession>A0A0F4M7Q4</accession>
<gene>
    <name evidence="2" type="ORF">LDX53_02015</name>
</gene>
<evidence type="ECO:0000313" key="3">
    <source>
        <dbReference type="Proteomes" id="UP001164557"/>
    </source>
</evidence>
<dbReference type="InterPro" id="IPR013011">
    <property type="entry name" value="PTS_EIIB_2"/>
</dbReference>
<dbReference type="InterPro" id="IPR036095">
    <property type="entry name" value="PTS_EIIB-like_sf"/>
</dbReference>
<evidence type="ECO:0000256" key="1">
    <source>
        <dbReference type="ARBA" id="ARBA00022679"/>
    </source>
</evidence>
<dbReference type="Gene3D" id="3.40.50.2300">
    <property type="match status" value="1"/>
</dbReference>
<keyword evidence="2" id="KW-0762">Sugar transport</keyword>
<dbReference type="GO" id="GO:0009401">
    <property type="term" value="P:phosphoenolpyruvate-dependent sugar phosphotransferase system"/>
    <property type="evidence" value="ECO:0007669"/>
    <property type="project" value="InterPro"/>
</dbReference>
<keyword evidence="2" id="KW-0813">Transport</keyword>
<name>A0A0F4M7Q4_9LACO</name>
<dbReference type="CDD" id="cd05566">
    <property type="entry name" value="PTS_IIB_galactitol"/>
    <property type="match status" value="1"/>
</dbReference>
<organism evidence="2 3">
    <name type="scientific">Lactobacillus helsingborgensis</name>
    <dbReference type="NCBI Taxonomy" id="1218494"/>
    <lineage>
        <taxon>Bacteria</taxon>
        <taxon>Bacillati</taxon>
        <taxon>Bacillota</taxon>
        <taxon>Bacilli</taxon>
        <taxon>Lactobacillales</taxon>
        <taxon>Lactobacillaceae</taxon>
        <taxon>Lactobacillus</taxon>
    </lineage>
</organism>
<dbReference type="PROSITE" id="PS51099">
    <property type="entry name" value="PTS_EIIB_TYPE_2"/>
    <property type="match status" value="1"/>
</dbReference>
<dbReference type="Proteomes" id="UP001164557">
    <property type="component" value="Chromosome"/>
</dbReference>
<keyword evidence="1" id="KW-0808">Transferase</keyword>
<dbReference type="SUPFAM" id="SSF52794">
    <property type="entry name" value="PTS system IIB component-like"/>
    <property type="match status" value="1"/>
</dbReference>
<sequence length="96" mass="10374">MKKILVACGSGIATSTVARNKLEEELKKRGFGSDKVSFSQTSIPQLRSQANDYDLIVTTAKYTEDVGTPVINGLAFLTGINMDNTVDQVISALHLQ</sequence>
<proteinExistence type="predicted"/>
<dbReference type="EMBL" id="CP084389">
    <property type="protein sequence ID" value="UZX30030.1"/>
    <property type="molecule type" value="Genomic_DNA"/>
</dbReference>
<evidence type="ECO:0000313" key="2">
    <source>
        <dbReference type="EMBL" id="UZX30030.1"/>
    </source>
</evidence>
<dbReference type="Pfam" id="PF02302">
    <property type="entry name" value="PTS_IIB"/>
    <property type="match status" value="1"/>
</dbReference>
<dbReference type="InterPro" id="IPR003501">
    <property type="entry name" value="PTS_EIIB_2/3"/>
</dbReference>
<dbReference type="AlphaFoldDB" id="A0A0F4M7Q4"/>